<proteinExistence type="predicted"/>
<dbReference type="InterPro" id="IPR010664">
    <property type="entry name" value="LipoPS_assembly_LptC-rel"/>
</dbReference>
<accession>A0A6P0USI2</accession>
<dbReference type="GO" id="GO:0015221">
    <property type="term" value="F:lipopolysaccharide transmembrane transporter activity"/>
    <property type="evidence" value="ECO:0007669"/>
    <property type="project" value="InterPro"/>
</dbReference>
<evidence type="ECO:0000313" key="1">
    <source>
        <dbReference type="EMBL" id="NER14779.1"/>
    </source>
</evidence>
<comment type="caution">
    <text evidence="1">The sequence shown here is derived from an EMBL/GenBank/DDBJ whole genome shotgun (WGS) entry which is preliminary data.</text>
</comment>
<dbReference type="Proteomes" id="UP000468581">
    <property type="component" value="Unassembled WGS sequence"/>
</dbReference>
<dbReference type="EMBL" id="JAABOO010000003">
    <property type="protein sequence ID" value="NER14779.1"/>
    <property type="molecule type" value="Genomic_DNA"/>
</dbReference>
<dbReference type="InterPro" id="IPR026265">
    <property type="entry name" value="LptC"/>
</dbReference>
<dbReference type="PROSITE" id="PS51257">
    <property type="entry name" value="PROKAR_LIPOPROTEIN"/>
    <property type="match status" value="1"/>
</dbReference>
<keyword evidence="2" id="KW-1185">Reference proteome</keyword>
<dbReference type="Gene3D" id="2.60.450.10">
    <property type="entry name" value="Lipopolysaccharide (LPS) transport protein A like domain"/>
    <property type="match status" value="1"/>
</dbReference>
<name>A0A6P0USI2_9FLAO</name>
<dbReference type="RefSeq" id="WP_163608059.1">
    <property type="nucleotide sequence ID" value="NZ_JAABOO010000003.1"/>
</dbReference>
<sequence>MKYLLKNIFLSIVTVFTVTMFFSCEGKIKEIQKLSTSEKFPEGIAEDFELFYTDSGRVKAKLMSKKNLNFSNQSFPYQEFPEGLKVIFYDKENNESTVTADYGIIYSKTNLIDLQGNVVLETHDGKRLEAPQLYWDQKNEWIFTEKNYTFTGPDTYMNGTGIDFNKEFTLVNANVDTGDRVIDE</sequence>
<dbReference type="NCBIfam" id="TIGR04409">
    <property type="entry name" value="LptC_YrbK"/>
    <property type="match status" value="1"/>
</dbReference>
<gene>
    <name evidence="1" type="primary">lptC</name>
    <name evidence="1" type="ORF">GWK08_15085</name>
</gene>
<organism evidence="1 2">
    <name type="scientific">Leptobacterium flavescens</name>
    <dbReference type="NCBI Taxonomy" id="472055"/>
    <lineage>
        <taxon>Bacteria</taxon>
        <taxon>Pseudomonadati</taxon>
        <taxon>Bacteroidota</taxon>
        <taxon>Flavobacteriia</taxon>
        <taxon>Flavobacteriales</taxon>
        <taxon>Flavobacteriaceae</taxon>
        <taxon>Leptobacterium</taxon>
    </lineage>
</organism>
<dbReference type="GO" id="GO:0005886">
    <property type="term" value="C:plasma membrane"/>
    <property type="evidence" value="ECO:0007669"/>
    <property type="project" value="InterPro"/>
</dbReference>
<evidence type="ECO:0000313" key="2">
    <source>
        <dbReference type="Proteomes" id="UP000468581"/>
    </source>
</evidence>
<dbReference type="Pfam" id="PF06835">
    <property type="entry name" value="LptC"/>
    <property type="match status" value="1"/>
</dbReference>
<protein>
    <submittedName>
        <fullName evidence="1">LPS export ABC transporter periplasmic protein LptC</fullName>
    </submittedName>
</protein>
<reference evidence="1 2" key="1">
    <citation type="submission" date="2020-01" db="EMBL/GenBank/DDBJ databases">
        <title>Leptobacterium flavescens.</title>
        <authorList>
            <person name="Wang G."/>
        </authorList>
    </citation>
    <scope>NUCLEOTIDE SEQUENCE [LARGE SCALE GENOMIC DNA]</scope>
    <source>
        <strain evidence="1 2">KCTC 22160</strain>
    </source>
</reference>
<dbReference type="AlphaFoldDB" id="A0A6P0USI2"/>